<name>A0A5N5NVF1_PANHP</name>
<accession>A0A5N5NVF1</accession>
<evidence type="ECO:0000313" key="2">
    <source>
        <dbReference type="Proteomes" id="UP000327468"/>
    </source>
</evidence>
<keyword evidence="2" id="KW-1185">Reference proteome</keyword>
<evidence type="ECO:0000313" key="1">
    <source>
        <dbReference type="EMBL" id="KAB5571490.1"/>
    </source>
</evidence>
<sequence>MSTLRTGTRQGQNCSCCCFDSDLKPTSYPENLENILIYLSPVSSECCTTQQASGSRFWTHLMVDGVVSALMVFLNLLGH</sequence>
<comment type="caution">
    <text evidence="1">The sequence shown here is derived from an EMBL/GenBank/DDBJ whole genome shotgun (WGS) entry which is preliminary data.</text>
</comment>
<organism evidence="1 2">
    <name type="scientific">Pangasianodon hypophthalmus</name>
    <name type="common">Striped catfish</name>
    <name type="synonym">Helicophagus hypophthalmus</name>
    <dbReference type="NCBI Taxonomy" id="310915"/>
    <lineage>
        <taxon>Eukaryota</taxon>
        <taxon>Metazoa</taxon>
        <taxon>Chordata</taxon>
        <taxon>Craniata</taxon>
        <taxon>Vertebrata</taxon>
        <taxon>Euteleostomi</taxon>
        <taxon>Actinopterygii</taxon>
        <taxon>Neopterygii</taxon>
        <taxon>Teleostei</taxon>
        <taxon>Ostariophysi</taxon>
        <taxon>Siluriformes</taxon>
        <taxon>Pangasiidae</taxon>
        <taxon>Pangasianodon</taxon>
    </lineage>
</organism>
<reference evidence="1 2" key="1">
    <citation type="submission" date="2019-06" db="EMBL/GenBank/DDBJ databases">
        <title>A chromosome-scale genome assembly of the striped catfish, Pangasianodon hypophthalmus.</title>
        <authorList>
            <person name="Wen M."/>
            <person name="Zahm M."/>
            <person name="Roques C."/>
            <person name="Cabau C."/>
            <person name="Klopp C."/>
            <person name="Donnadieu C."/>
            <person name="Jouanno E."/>
            <person name="Avarre J.-C."/>
            <person name="Campet M."/>
            <person name="Ha T.T.T."/>
            <person name="Dugue R."/>
            <person name="Lampietro C."/>
            <person name="Louis A."/>
            <person name="Herpin A."/>
            <person name="Echchiki A."/>
            <person name="Berthelot C."/>
            <person name="Parey E."/>
            <person name="Roest-Crollius H."/>
            <person name="Braasch I."/>
            <person name="Postlethwait J."/>
            <person name="Bobe J."/>
            <person name="Montfort J."/>
            <person name="Bouchez O."/>
            <person name="Begum T."/>
            <person name="Schartl M."/>
            <person name="Guiguen Y."/>
        </authorList>
    </citation>
    <scope>NUCLEOTIDE SEQUENCE [LARGE SCALE GENOMIC DNA]</scope>
    <source>
        <strain evidence="1 2">Indonesia</strain>
        <tissue evidence="1">Blood</tissue>
    </source>
</reference>
<proteinExistence type="predicted"/>
<protein>
    <submittedName>
        <fullName evidence="1">Uncharacterized protein</fullName>
    </submittedName>
</protein>
<dbReference type="Proteomes" id="UP000327468">
    <property type="component" value="Chromosome 7"/>
</dbReference>
<dbReference type="EMBL" id="VFJC01000008">
    <property type="protein sequence ID" value="KAB5571490.1"/>
    <property type="molecule type" value="Genomic_DNA"/>
</dbReference>
<gene>
    <name evidence="1" type="ORF">PHYPO_G00225530</name>
</gene>
<dbReference type="AlphaFoldDB" id="A0A5N5NVF1"/>